<name>A0A0N8NSL7_9CLOT</name>
<keyword evidence="3 5" id="KW-1133">Transmembrane helix</keyword>
<dbReference type="STRING" id="36849.OXPF_41690"/>
<evidence type="ECO:0000256" key="1">
    <source>
        <dbReference type="ARBA" id="ARBA00004141"/>
    </source>
</evidence>
<dbReference type="EMBL" id="LKET01000068">
    <property type="protein sequence ID" value="KPU42384.1"/>
    <property type="molecule type" value="Genomic_DNA"/>
</dbReference>
<keyword evidence="4 5" id="KW-0472">Membrane</keyword>
<evidence type="ECO:0000256" key="2">
    <source>
        <dbReference type="ARBA" id="ARBA00022692"/>
    </source>
</evidence>
<evidence type="ECO:0000313" key="7">
    <source>
        <dbReference type="Proteomes" id="UP000050326"/>
    </source>
</evidence>
<feature type="transmembrane region" description="Helical" evidence="5">
    <location>
        <begin position="247"/>
        <end position="266"/>
    </location>
</feature>
<evidence type="ECO:0000256" key="4">
    <source>
        <dbReference type="ARBA" id="ARBA00023136"/>
    </source>
</evidence>
<feature type="transmembrane region" description="Helical" evidence="5">
    <location>
        <begin position="189"/>
        <end position="209"/>
    </location>
</feature>
<organism evidence="6 7">
    <name type="scientific">Oxobacter pfennigii</name>
    <dbReference type="NCBI Taxonomy" id="36849"/>
    <lineage>
        <taxon>Bacteria</taxon>
        <taxon>Bacillati</taxon>
        <taxon>Bacillota</taxon>
        <taxon>Clostridia</taxon>
        <taxon>Eubacteriales</taxon>
        <taxon>Clostridiaceae</taxon>
        <taxon>Oxobacter</taxon>
    </lineage>
</organism>
<dbReference type="Proteomes" id="UP000050326">
    <property type="component" value="Unassembled WGS sequence"/>
</dbReference>
<evidence type="ECO:0000256" key="5">
    <source>
        <dbReference type="SAM" id="Phobius"/>
    </source>
</evidence>
<dbReference type="GO" id="GO:0005886">
    <property type="term" value="C:plasma membrane"/>
    <property type="evidence" value="ECO:0007669"/>
    <property type="project" value="TreeGrafter"/>
</dbReference>
<dbReference type="RefSeq" id="WP_054877099.1">
    <property type="nucleotide sequence ID" value="NZ_LKET01000068.1"/>
</dbReference>
<feature type="transmembrane region" description="Helical" evidence="5">
    <location>
        <begin position="41"/>
        <end position="72"/>
    </location>
</feature>
<protein>
    <submittedName>
        <fullName evidence="6">Energy-coupling factor transporter transmembrane protein EcfT</fullName>
    </submittedName>
</protein>
<dbReference type="AlphaFoldDB" id="A0A0N8NSL7"/>
<sequence length="269" mass="30661">MEYMTKLFNKISVERIKIELYKTAFGSNETLISRLDPRILIIWYLIFALIPWFIFDRAVLIGLFLFVAAVAYVSKVSKFIIFLLCTGIAMELLCYSLVAYIFGGGVDAFLAMTVLTLKLVVISLSSIAIFCNMDPERLSDALLSFGVPGHVTFAVSYGYRMVPVLIEEYNNIINSYRLRGVPPDKKGFLYWRQIAYMLNMAVGAFYPLVLNTAKRTRTTVEALEVRGFSYALLNREVKKLKLSYLKIGYKEMAFLLGSLLYIYLLISIL</sequence>
<feature type="transmembrane region" description="Helical" evidence="5">
    <location>
        <begin position="79"/>
        <end position="102"/>
    </location>
</feature>
<comment type="subcellular location">
    <subcellularLocation>
        <location evidence="1">Membrane</location>
        <topology evidence="1">Multi-pass membrane protein</topology>
    </subcellularLocation>
</comment>
<dbReference type="CDD" id="cd16914">
    <property type="entry name" value="EcfT"/>
    <property type="match status" value="1"/>
</dbReference>
<keyword evidence="7" id="KW-1185">Reference proteome</keyword>
<dbReference type="PATRIC" id="fig|36849.3.peg.4405"/>
<comment type="caution">
    <text evidence="6">The sequence shown here is derived from an EMBL/GenBank/DDBJ whole genome shotgun (WGS) entry which is preliminary data.</text>
</comment>
<dbReference type="PANTHER" id="PTHR33514">
    <property type="entry name" value="PROTEIN ABCI12, CHLOROPLASTIC"/>
    <property type="match status" value="1"/>
</dbReference>
<dbReference type="InterPro" id="IPR003339">
    <property type="entry name" value="ABC/ECF_trnsptr_transmembrane"/>
</dbReference>
<accession>A0A0N8NSL7</accession>
<feature type="transmembrane region" description="Helical" evidence="5">
    <location>
        <begin position="108"/>
        <end position="130"/>
    </location>
</feature>
<reference evidence="6 7" key="1">
    <citation type="submission" date="2015-09" db="EMBL/GenBank/DDBJ databases">
        <title>Genome sequence of Oxobacter pfennigii DSM 3222.</title>
        <authorList>
            <person name="Poehlein A."/>
            <person name="Bengelsdorf F.R."/>
            <person name="Schiel-Bengelsdorf B."/>
            <person name="Duerre P."/>
            <person name="Daniel R."/>
        </authorList>
    </citation>
    <scope>NUCLEOTIDE SEQUENCE [LARGE SCALE GENOMIC DNA]</scope>
    <source>
        <strain evidence="6 7">DSM 3222</strain>
    </source>
</reference>
<dbReference type="OrthoDB" id="2661848at2"/>
<dbReference type="Pfam" id="PF02361">
    <property type="entry name" value="CbiQ"/>
    <property type="match status" value="1"/>
</dbReference>
<evidence type="ECO:0000313" key="6">
    <source>
        <dbReference type="EMBL" id="KPU42384.1"/>
    </source>
</evidence>
<gene>
    <name evidence="6" type="primary">ecfT_6</name>
    <name evidence="6" type="ORF">OXPF_41690</name>
</gene>
<proteinExistence type="predicted"/>
<evidence type="ECO:0000256" key="3">
    <source>
        <dbReference type="ARBA" id="ARBA00022989"/>
    </source>
</evidence>
<dbReference type="PANTHER" id="PTHR33514:SF13">
    <property type="entry name" value="PROTEIN ABCI12, CHLOROPLASTIC"/>
    <property type="match status" value="1"/>
</dbReference>
<feature type="transmembrane region" description="Helical" evidence="5">
    <location>
        <begin position="142"/>
        <end position="159"/>
    </location>
</feature>
<keyword evidence="2 5" id="KW-0812">Transmembrane</keyword>